<dbReference type="SUPFAM" id="SSF53756">
    <property type="entry name" value="UDP-Glycosyltransferase/glycogen phosphorylase"/>
    <property type="match status" value="1"/>
</dbReference>
<keyword evidence="3" id="KW-0808">Transferase</keyword>
<feature type="domain" description="Glycosyl transferase family 1" evidence="1">
    <location>
        <begin position="191"/>
        <end position="358"/>
    </location>
</feature>
<name>A0A0U2UFN1_9BACL</name>
<proteinExistence type="predicted"/>
<dbReference type="GO" id="GO:0016758">
    <property type="term" value="F:hexosyltransferase activity"/>
    <property type="evidence" value="ECO:0007669"/>
    <property type="project" value="TreeGrafter"/>
</dbReference>
<dbReference type="PATRIC" id="fig|162209.4.peg.352"/>
<dbReference type="InterPro" id="IPR050194">
    <property type="entry name" value="Glycosyltransferase_grp1"/>
</dbReference>
<dbReference type="PANTHER" id="PTHR45947">
    <property type="entry name" value="SULFOQUINOVOSYL TRANSFERASE SQD2"/>
    <property type="match status" value="1"/>
</dbReference>
<dbReference type="Gene3D" id="3.40.50.2000">
    <property type="entry name" value="Glycogen Phosphorylase B"/>
    <property type="match status" value="2"/>
</dbReference>
<dbReference type="RefSeq" id="WP_062406777.1">
    <property type="nucleotide sequence ID" value="NZ_CP013652.1"/>
</dbReference>
<dbReference type="AlphaFoldDB" id="A0A0U2UFN1"/>
<dbReference type="OrthoDB" id="73743at2"/>
<dbReference type="InterPro" id="IPR028098">
    <property type="entry name" value="Glyco_trans_4-like_N"/>
</dbReference>
<evidence type="ECO:0000313" key="4">
    <source>
        <dbReference type="Proteomes" id="UP000061660"/>
    </source>
</evidence>
<dbReference type="InterPro" id="IPR001296">
    <property type="entry name" value="Glyco_trans_1"/>
</dbReference>
<evidence type="ECO:0000313" key="3">
    <source>
        <dbReference type="EMBL" id="ALS20721.1"/>
    </source>
</evidence>
<feature type="domain" description="Glycosyltransferase subfamily 4-like N-terminal" evidence="2">
    <location>
        <begin position="16"/>
        <end position="174"/>
    </location>
</feature>
<dbReference type="Pfam" id="PF00534">
    <property type="entry name" value="Glycos_transf_1"/>
    <property type="match status" value="1"/>
</dbReference>
<dbReference type="Proteomes" id="UP000061660">
    <property type="component" value="Chromosome"/>
</dbReference>
<reference evidence="3 4" key="2">
    <citation type="journal article" date="2016" name="Genome Announc.">
        <title>Complete Genome Sequences of Two Interactive Moderate Thermophiles, Paenibacillus napthalenovorans 32O-Y and Paenibacillus sp. 32O-W.</title>
        <authorList>
            <person name="Butler R.R.III."/>
            <person name="Wang J."/>
            <person name="Stark B.C."/>
            <person name="Pombert J.F."/>
        </authorList>
    </citation>
    <scope>NUCLEOTIDE SEQUENCE [LARGE SCALE GENOMIC DNA]</scope>
    <source>
        <strain evidence="3 4">32O-Y</strain>
    </source>
</reference>
<reference evidence="4" key="1">
    <citation type="submission" date="2015-12" db="EMBL/GenBank/DDBJ databases">
        <title>Complete genome sequences of two moderately thermophilic Paenibacillus species.</title>
        <authorList>
            <person name="Butler R.III."/>
            <person name="Wang J."/>
            <person name="Stark B.C."/>
            <person name="Pombert J.-F."/>
        </authorList>
    </citation>
    <scope>NUCLEOTIDE SEQUENCE [LARGE SCALE GENOMIC DNA]</scope>
    <source>
        <strain evidence="4">32O-Y</strain>
    </source>
</reference>
<dbReference type="EMBL" id="CP013652">
    <property type="protein sequence ID" value="ALS20721.1"/>
    <property type="molecule type" value="Genomic_DNA"/>
</dbReference>
<dbReference type="CDD" id="cd03801">
    <property type="entry name" value="GT4_PimA-like"/>
    <property type="match status" value="1"/>
</dbReference>
<organism evidence="3 4">
    <name type="scientific">Paenibacillus naphthalenovorans</name>
    <dbReference type="NCBI Taxonomy" id="162209"/>
    <lineage>
        <taxon>Bacteria</taxon>
        <taxon>Bacillati</taxon>
        <taxon>Bacillota</taxon>
        <taxon>Bacilli</taxon>
        <taxon>Bacillales</taxon>
        <taxon>Paenibacillaceae</taxon>
        <taxon>Paenibacillus</taxon>
    </lineage>
</organism>
<dbReference type="STRING" id="162209.IJ22_03320"/>
<dbReference type="PANTHER" id="PTHR45947:SF3">
    <property type="entry name" value="SULFOQUINOVOSYL TRANSFERASE SQD2"/>
    <property type="match status" value="1"/>
</dbReference>
<dbReference type="Pfam" id="PF13439">
    <property type="entry name" value="Glyco_transf_4"/>
    <property type="match status" value="1"/>
</dbReference>
<accession>A0A0U2UFN1</accession>
<keyword evidence="4" id="KW-1185">Reference proteome</keyword>
<protein>
    <submittedName>
        <fullName evidence="3">Group 1 glycosyl transferase</fullName>
    </submittedName>
</protein>
<gene>
    <name evidence="3" type="ORF">IJ22_03320</name>
</gene>
<evidence type="ECO:0000259" key="2">
    <source>
        <dbReference type="Pfam" id="PF13439"/>
    </source>
</evidence>
<dbReference type="KEGG" id="pnp:IJ22_03320"/>
<evidence type="ECO:0000259" key="1">
    <source>
        <dbReference type="Pfam" id="PF00534"/>
    </source>
</evidence>
<sequence length="376" mass="43222">MKKRLFVSIDFPPEAGGIQNYVHGIISNLNPADSFVLTHTHEKAKEFDHEQTYKIFRTSMKGNKFKNVLVLFKLIIYLIYLKYKIKYDEIHFGNVYPIGLVGPIAKWVLHVDYYCYTHGLDILSLKNTKRTYQSLLFILRHSKKIICNSKYTSEKVKEMGFSNENIVIVQPGIHEKPDVKHNLTEIKDRYDLHNKKVILTVSRLVERKGHDVVLKALKTICRDNPDIRYVICGDGPYRKTLEKIVHDYGLNQSVIFTGTLDNDELEGLYLCSNIFIMPSREIKENGDVEGFGIVFLEANYYGLPVIGGNSGGIPEAVLDQTTGFLVDPLNAEEIRVKLKELLTNEALAKQMGENGKKWVVEKCFWKHRVKIIEQLN</sequence>